<dbReference type="Proteomes" id="UP000597656">
    <property type="component" value="Unassembled WGS sequence"/>
</dbReference>
<sequence length="74" mass="8209">MSTLDAHERWSESSGNAAFSAFCPNDVHTSAKYVKRNPSKLPAMSSTVREPLYGNVHAVSWFRNRSGAGAVRRR</sequence>
<evidence type="ECO:0000313" key="2">
    <source>
        <dbReference type="Proteomes" id="UP000597656"/>
    </source>
</evidence>
<protein>
    <submittedName>
        <fullName evidence="1">Uncharacterized protein</fullName>
    </submittedName>
</protein>
<reference evidence="2" key="1">
    <citation type="journal article" date="2019" name="Int. J. Syst. Evol. Microbiol.">
        <title>The Global Catalogue of Microorganisms (GCM) 10K type strain sequencing project: providing services to taxonomists for standard genome sequencing and annotation.</title>
        <authorList>
            <consortium name="The Broad Institute Genomics Platform"/>
            <consortium name="The Broad Institute Genome Sequencing Center for Infectious Disease"/>
            <person name="Wu L."/>
            <person name="Ma J."/>
        </authorList>
    </citation>
    <scope>NUCLEOTIDE SEQUENCE [LARGE SCALE GENOMIC DNA]</scope>
    <source>
        <strain evidence="2">CGMCC 4.7319</strain>
    </source>
</reference>
<proteinExistence type="predicted"/>
<accession>A0ABQ2I7M4</accession>
<gene>
    <name evidence="1" type="ORF">GCM10011609_45580</name>
</gene>
<keyword evidence="2" id="KW-1185">Reference proteome</keyword>
<dbReference type="EMBL" id="BMNC01000006">
    <property type="protein sequence ID" value="GGN01788.1"/>
    <property type="molecule type" value="Genomic_DNA"/>
</dbReference>
<name>A0ABQ2I7M4_9PSEU</name>
<evidence type="ECO:0000313" key="1">
    <source>
        <dbReference type="EMBL" id="GGN01788.1"/>
    </source>
</evidence>
<organism evidence="1 2">
    <name type="scientific">Lentzea pudingi</name>
    <dbReference type="NCBI Taxonomy" id="1789439"/>
    <lineage>
        <taxon>Bacteria</taxon>
        <taxon>Bacillati</taxon>
        <taxon>Actinomycetota</taxon>
        <taxon>Actinomycetes</taxon>
        <taxon>Pseudonocardiales</taxon>
        <taxon>Pseudonocardiaceae</taxon>
        <taxon>Lentzea</taxon>
    </lineage>
</organism>
<comment type="caution">
    <text evidence="1">The sequence shown here is derived from an EMBL/GenBank/DDBJ whole genome shotgun (WGS) entry which is preliminary data.</text>
</comment>